<keyword evidence="9" id="KW-0342">GTP-binding</keyword>
<dbReference type="GO" id="GO:0006614">
    <property type="term" value="P:SRP-dependent cotranslational protein targeting to membrane"/>
    <property type="evidence" value="ECO:0007669"/>
    <property type="project" value="UniProtKB-UniRule"/>
</dbReference>
<evidence type="ECO:0000256" key="3">
    <source>
        <dbReference type="ARBA" id="ARBA00014919"/>
    </source>
</evidence>
<feature type="domain" description="AAA+ ATPase" evidence="15">
    <location>
        <begin position="177"/>
        <end position="316"/>
    </location>
</feature>
<dbReference type="PANTHER" id="PTHR43134">
    <property type="entry name" value="SIGNAL RECOGNITION PARTICLE RECEPTOR SUBUNIT ALPHA"/>
    <property type="match status" value="1"/>
</dbReference>
<evidence type="ECO:0000313" key="17">
    <source>
        <dbReference type="EMBL" id="HJH11668.1"/>
    </source>
</evidence>
<name>A0A921NDS2_9BACL</name>
<evidence type="ECO:0000256" key="6">
    <source>
        <dbReference type="ARBA" id="ARBA00022741"/>
    </source>
</evidence>
<reference evidence="17" key="2">
    <citation type="submission" date="2021-09" db="EMBL/GenBank/DDBJ databases">
        <authorList>
            <person name="Gilroy R."/>
        </authorList>
    </citation>
    <scope>NUCLEOTIDE SEQUENCE</scope>
    <source>
        <strain evidence="17">CHK160-4876</strain>
    </source>
</reference>
<evidence type="ECO:0000256" key="4">
    <source>
        <dbReference type="ARBA" id="ARBA00022448"/>
    </source>
</evidence>
<dbReference type="PANTHER" id="PTHR43134:SF3">
    <property type="entry name" value="FLAGELLAR BIOSYNTHESIS PROTEIN FLHF"/>
    <property type="match status" value="1"/>
</dbReference>
<dbReference type="GO" id="GO:0005525">
    <property type="term" value="F:GTP binding"/>
    <property type="evidence" value="ECO:0007669"/>
    <property type="project" value="UniProtKB-UniRule"/>
</dbReference>
<dbReference type="InterPro" id="IPR000897">
    <property type="entry name" value="SRP54_GTPase_dom"/>
</dbReference>
<evidence type="ECO:0000256" key="13">
    <source>
        <dbReference type="NCBIfam" id="TIGR03499"/>
    </source>
</evidence>
<dbReference type="Proteomes" id="UP000700212">
    <property type="component" value="Unassembled WGS sequence"/>
</dbReference>
<dbReference type="SUPFAM" id="SSF52540">
    <property type="entry name" value="P-loop containing nucleoside triphosphate hydrolases"/>
    <property type="match status" value="1"/>
</dbReference>
<evidence type="ECO:0000256" key="5">
    <source>
        <dbReference type="ARBA" id="ARBA00022475"/>
    </source>
</evidence>
<comment type="subcellular location">
    <subcellularLocation>
        <location evidence="1">Cell membrane</location>
        <topology evidence="1">Peripheral membrane protein</topology>
        <orientation evidence="1">Cytoplasmic side</orientation>
    </subcellularLocation>
</comment>
<keyword evidence="4" id="KW-0813">Transport</keyword>
<keyword evidence="11" id="KW-1006">Bacterial flagellum protein export</keyword>
<dbReference type="NCBIfam" id="TIGR03499">
    <property type="entry name" value="FlhF"/>
    <property type="match status" value="1"/>
</dbReference>
<dbReference type="GO" id="GO:0005886">
    <property type="term" value="C:plasma membrane"/>
    <property type="evidence" value="ECO:0007669"/>
    <property type="project" value="UniProtKB-SubCell"/>
</dbReference>
<dbReference type="OrthoDB" id="9778554at2"/>
<evidence type="ECO:0000313" key="18">
    <source>
        <dbReference type="Proteomes" id="UP000700212"/>
    </source>
</evidence>
<dbReference type="GO" id="GO:0015031">
    <property type="term" value="P:protein transport"/>
    <property type="evidence" value="ECO:0007669"/>
    <property type="project" value="UniProtKB-KW"/>
</dbReference>
<dbReference type="RefSeq" id="WP_108305813.1">
    <property type="nucleotide sequence ID" value="NZ_QAFW01000001.1"/>
</dbReference>
<dbReference type="Gene3D" id="3.40.50.300">
    <property type="entry name" value="P-loop containing nucleotide triphosphate hydrolases"/>
    <property type="match status" value="1"/>
</dbReference>
<reference evidence="17" key="1">
    <citation type="journal article" date="2021" name="PeerJ">
        <title>Extensive microbial diversity within the chicken gut microbiome revealed by metagenomics and culture.</title>
        <authorList>
            <person name="Gilroy R."/>
            <person name="Ravi A."/>
            <person name="Getino M."/>
            <person name="Pursley I."/>
            <person name="Horton D.L."/>
            <person name="Alikhan N.F."/>
            <person name="Baker D."/>
            <person name="Gharbi K."/>
            <person name="Hall N."/>
            <person name="Watson M."/>
            <person name="Adriaenssens E.M."/>
            <person name="Foster-Nyarko E."/>
            <person name="Jarju S."/>
            <person name="Secka A."/>
            <person name="Antonio M."/>
            <person name="Oren A."/>
            <person name="Chaudhuri R.R."/>
            <person name="La Ragione R."/>
            <person name="Hildebrand F."/>
            <person name="Pallen M.J."/>
        </authorList>
    </citation>
    <scope>NUCLEOTIDE SEQUENCE</scope>
    <source>
        <strain evidence="17">CHK160-4876</strain>
    </source>
</reference>
<evidence type="ECO:0000259" key="15">
    <source>
        <dbReference type="SMART" id="SM00382"/>
    </source>
</evidence>
<dbReference type="InterPro" id="IPR003593">
    <property type="entry name" value="AAA+_ATPase"/>
</dbReference>
<keyword evidence="7" id="KW-1005">Bacterial flagellum biogenesis</keyword>
<evidence type="ECO:0000256" key="10">
    <source>
        <dbReference type="ARBA" id="ARBA00023136"/>
    </source>
</evidence>
<dbReference type="InterPro" id="IPR047040">
    <property type="entry name" value="FlhF__GTPase_dom"/>
</dbReference>
<dbReference type="GO" id="GO:0044781">
    <property type="term" value="P:bacterial-type flagellum organization"/>
    <property type="evidence" value="ECO:0007669"/>
    <property type="project" value="UniProtKB-UniRule"/>
</dbReference>
<dbReference type="Gene3D" id="1.20.120.1380">
    <property type="entry name" value="Flagellar FlhF biosynthesis protein, N domain"/>
    <property type="match status" value="1"/>
</dbReference>
<evidence type="ECO:0000256" key="1">
    <source>
        <dbReference type="ARBA" id="ARBA00004413"/>
    </source>
</evidence>
<dbReference type="SMART" id="SM00382">
    <property type="entry name" value="AAA"/>
    <property type="match status" value="1"/>
</dbReference>
<keyword evidence="17" id="KW-0969">Cilium</keyword>
<evidence type="ECO:0000256" key="8">
    <source>
        <dbReference type="ARBA" id="ARBA00022927"/>
    </source>
</evidence>
<keyword evidence="17" id="KW-0966">Cell projection</keyword>
<evidence type="ECO:0000256" key="7">
    <source>
        <dbReference type="ARBA" id="ARBA00022795"/>
    </source>
</evidence>
<dbReference type="EMBL" id="DYTV01000108">
    <property type="protein sequence ID" value="HJH11668.1"/>
    <property type="molecule type" value="Genomic_DNA"/>
</dbReference>
<accession>A0A921NDS2</accession>
<sequence>MKMKKYIVSSMPEAMKKIREDLGEDAVILNTKVITKRKLFGLVKQKSFEVVAGIDELTQPAIHKVTPPAAVSAPVQERVQEDISQQLQREIEDLKRLMQTVQQQTKQPDITPEALQPFLSYLHRQELGEELITAIRDELFVHLENEGSITVKDFEEISGTVIKKALQHLPMGGISFTKKQVHVLGPTGVGKTTTIAKMAARAVLQEKKKIGFITTDTYRIAAIEQLKTYAGLLQAPVEIAYNLEDYNNALTKLSHLDVIFVDTAGRNYKESKYVEDLRALIDFNEDAESFLVLTTTAKESDMVAVIDQFIDIPVEKFIFTKVDETNSIGTIINLMLKYNKGLAYYTDGQEVPEDIEEATIDNLLHLLFKGEPL</sequence>
<dbReference type="InterPro" id="IPR027417">
    <property type="entry name" value="P-loop_NTPase"/>
</dbReference>
<keyword evidence="14" id="KW-0175">Coiled coil</keyword>
<protein>
    <recommendedName>
        <fullName evidence="3 13">Flagellar biosynthesis protein FlhF</fullName>
    </recommendedName>
</protein>
<keyword evidence="5" id="KW-1003">Cell membrane</keyword>
<evidence type="ECO:0000259" key="16">
    <source>
        <dbReference type="SMART" id="SM00962"/>
    </source>
</evidence>
<evidence type="ECO:0000256" key="14">
    <source>
        <dbReference type="SAM" id="Coils"/>
    </source>
</evidence>
<dbReference type="SMART" id="SM00962">
    <property type="entry name" value="SRP54"/>
    <property type="match status" value="1"/>
</dbReference>
<dbReference type="Pfam" id="PF00448">
    <property type="entry name" value="SRP54"/>
    <property type="match status" value="1"/>
</dbReference>
<organism evidence="17 18">
    <name type="scientific">Metalysinibacillus jejuensis</name>
    <dbReference type="NCBI Taxonomy" id="914327"/>
    <lineage>
        <taxon>Bacteria</taxon>
        <taxon>Bacillati</taxon>
        <taxon>Bacillota</taxon>
        <taxon>Bacilli</taxon>
        <taxon>Bacillales</taxon>
        <taxon>Caryophanaceae</taxon>
        <taxon>Metalysinibacillus</taxon>
    </lineage>
</organism>
<proteinExistence type="inferred from homology"/>
<dbReference type="FunFam" id="3.40.50.300:FF:000695">
    <property type="entry name" value="Flagellar biosynthesis regulator FlhF"/>
    <property type="match status" value="1"/>
</dbReference>
<keyword evidence="17" id="KW-0282">Flagellum</keyword>
<dbReference type="AlphaFoldDB" id="A0A921NDS2"/>
<keyword evidence="6" id="KW-0547">Nucleotide-binding</keyword>
<feature type="coiled-coil region" evidence="14">
    <location>
        <begin position="77"/>
        <end position="107"/>
    </location>
</feature>
<dbReference type="GO" id="GO:0003924">
    <property type="term" value="F:GTPase activity"/>
    <property type="evidence" value="ECO:0007669"/>
    <property type="project" value="UniProtKB-UniRule"/>
</dbReference>
<keyword evidence="8" id="KW-0653">Protein transport</keyword>
<evidence type="ECO:0000256" key="12">
    <source>
        <dbReference type="ARBA" id="ARBA00025337"/>
    </source>
</evidence>
<dbReference type="CDD" id="cd17873">
    <property type="entry name" value="FlhF"/>
    <property type="match status" value="1"/>
</dbReference>
<evidence type="ECO:0000256" key="2">
    <source>
        <dbReference type="ARBA" id="ARBA00008531"/>
    </source>
</evidence>
<dbReference type="GO" id="GO:0005047">
    <property type="term" value="F:signal recognition particle binding"/>
    <property type="evidence" value="ECO:0007669"/>
    <property type="project" value="TreeGrafter"/>
</dbReference>
<feature type="domain" description="SRP54-type proteins GTP-binding" evidence="16">
    <location>
        <begin position="178"/>
        <end position="369"/>
    </location>
</feature>
<evidence type="ECO:0000256" key="9">
    <source>
        <dbReference type="ARBA" id="ARBA00023134"/>
    </source>
</evidence>
<evidence type="ECO:0000256" key="11">
    <source>
        <dbReference type="ARBA" id="ARBA00023225"/>
    </source>
</evidence>
<comment type="caution">
    <text evidence="17">The sequence shown here is derived from an EMBL/GenBank/DDBJ whole genome shotgun (WGS) entry which is preliminary data.</text>
</comment>
<gene>
    <name evidence="17" type="primary">flhF</name>
    <name evidence="17" type="ORF">K8V30_08325</name>
</gene>
<comment type="similarity">
    <text evidence="2">Belongs to the GTP-binding SRP family.</text>
</comment>
<keyword evidence="10" id="KW-0472">Membrane</keyword>
<comment type="function">
    <text evidence="12">Necessary for flagellar biosynthesis. May be involved in translocation of the flagellum.</text>
</comment>
<dbReference type="InterPro" id="IPR020006">
    <property type="entry name" value="FlhF"/>
</dbReference>